<dbReference type="Pfam" id="PF13426">
    <property type="entry name" value="PAS_9"/>
    <property type="match status" value="1"/>
</dbReference>
<feature type="domain" description="PAS" evidence="1">
    <location>
        <begin position="12"/>
        <end position="59"/>
    </location>
</feature>
<feature type="domain" description="PAS" evidence="1">
    <location>
        <begin position="136"/>
        <end position="206"/>
    </location>
</feature>
<organism evidence="4 5">
    <name type="scientific">Deinococcus cellulosilyticus (strain DSM 18568 / NBRC 106333 / KACC 11606 / 5516J-15)</name>
    <dbReference type="NCBI Taxonomy" id="1223518"/>
    <lineage>
        <taxon>Bacteria</taxon>
        <taxon>Thermotogati</taxon>
        <taxon>Deinococcota</taxon>
        <taxon>Deinococci</taxon>
        <taxon>Deinococcales</taxon>
        <taxon>Deinococcaceae</taxon>
        <taxon>Deinococcus</taxon>
    </lineage>
</organism>
<dbReference type="RefSeq" id="WP_186815855.1">
    <property type="nucleotide sequence ID" value="NZ_BJXB01000004.1"/>
</dbReference>
<dbReference type="InterPro" id="IPR000014">
    <property type="entry name" value="PAS"/>
</dbReference>
<dbReference type="InterPro" id="IPR037522">
    <property type="entry name" value="HD_GYP_dom"/>
</dbReference>
<dbReference type="CDD" id="cd00130">
    <property type="entry name" value="PAS"/>
    <property type="match status" value="1"/>
</dbReference>
<dbReference type="Pfam" id="PF08447">
    <property type="entry name" value="PAS_3"/>
    <property type="match status" value="1"/>
</dbReference>
<dbReference type="InterPro" id="IPR052020">
    <property type="entry name" value="Cyclic_di-GMP/3'3'-cGAMP_PDE"/>
</dbReference>
<dbReference type="PROSITE" id="PS51832">
    <property type="entry name" value="HD_GYP"/>
    <property type="match status" value="1"/>
</dbReference>
<dbReference type="EMBL" id="BJXB01000004">
    <property type="protein sequence ID" value="GEM45544.1"/>
    <property type="molecule type" value="Genomic_DNA"/>
</dbReference>
<dbReference type="AlphaFoldDB" id="A0A511MY77"/>
<gene>
    <name evidence="4" type="ORF">DC3_11790</name>
</gene>
<feature type="domain" description="HD-GYP" evidence="3">
    <location>
        <begin position="426"/>
        <end position="616"/>
    </location>
</feature>
<comment type="caution">
    <text evidence="4">The sequence shown here is derived from an EMBL/GenBank/DDBJ whole genome shotgun (WGS) entry which is preliminary data.</text>
</comment>
<name>A0A511MY77_DEIC1</name>
<keyword evidence="5" id="KW-1185">Reference proteome</keyword>
<dbReference type="SUPFAM" id="SSF109604">
    <property type="entry name" value="HD-domain/PDEase-like"/>
    <property type="match status" value="1"/>
</dbReference>
<evidence type="ECO:0000313" key="5">
    <source>
        <dbReference type="Proteomes" id="UP000321306"/>
    </source>
</evidence>
<dbReference type="InterPro" id="IPR000700">
    <property type="entry name" value="PAS-assoc_C"/>
</dbReference>
<dbReference type="PROSITE" id="PS50112">
    <property type="entry name" value="PAS"/>
    <property type="match status" value="2"/>
</dbReference>
<dbReference type="InterPro" id="IPR013655">
    <property type="entry name" value="PAS_fold_3"/>
</dbReference>
<sequence length="616" mass="69945">MTHTPDPEAHIPSSLFSAMLDQLQDGILLIHLGAEHPTPSYVNPALQELTGLDREQLLGSRPHCLEGLNLSPAVQTEFQQHLCQHRPYAYQTLMPHSTGPAFWADVRWTPLEGCWWMVTHRDITQTLHLQREHIMDQHHLQALMEHADAVVRVISPSGQTLYVTPSIEKVLGYSQDEFARMVFQDYIHEADLPPLLDVFHQISRGGERTQFGPFEYRVRKKDGEERWMSTVSRKVDTEMGLQFHLYSRDITLRKTMELKLEEQVRRYRTLLDLTARIESVSAPDELAVEALTFLLPLTEYTFAAFVKPEEDHVKLACCIGEDCETARLLIEKELPSLSPDGLVRRVGTFKAMFFQHHTEHLEITDLGQFSPSLAVLPLSSEGQLHGLFVLGQPASLEVSLATRRLCIAVADRVSLAYSRLLDLEKLQQAREETLRAMGVVLEYRDFETKGHTDRVVQLSQALGQRLGLDQEELEHLRLGAYLHDVGKVAIPDHVLLKPGKLTPEEWEYIKKHPGVGFEMLNHIPTLSRASLDVVLYHQERWNGTGYPAGLREQKIPLLARIFAVVDVYDALTSERPYKKAWSDEEALAQLKIEAGTLLDPEVVSAFLPLVVQEMGT</sequence>
<dbReference type="SMART" id="SM00471">
    <property type="entry name" value="HDc"/>
    <property type="match status" value="1"/>
</dbReference>
<evidence type="ECO:0000259" key="2">
    <source>
        <dbReference type="PROSITE" id="PS50113"/>
    </source>
</evidence>
<feature type="domain" description="PAC" evidence="2">
    <location>
        <begin position="212"/>
        <end position="262"/>
    </location>
</feature>
<dbReference type="PANTHER" id="PTHR45228:SF8">
    <property type="entry name" value="TWO-COMPONENT RESPONSE REGULATOR-RELATED"/>
    <property type="match status" value="1"/>
</dbReference>
<dbReference type="Gene3D" id="3.30.450.20">
    <property type="entry name" value="PAS domain"/>
    <property type="match status" value="2"/>
</dbReference>
<evidence type="ECO:0000259" key="3">
    <source>
        <dbReference type="PROSITE" id="PS51832"/>
    </source>
</evidence>
<dbReference type="NCBIfam" id="TIGR00229">
    <property type="entry name" value="sensory_box"/>
    <property type="match status" value="2"/>
</dbReference>
<dbReference type="SUPFAM" id="SSF55781">
    <property type="entry name" value="GAF domain-like"/>
    <property type="match status" value="1"/>
</dbReference>
<protein>
    <submittedName>
        <fullName evidence="4">Uncharacterized protein</fullName>
    </submittedName>
</protein>
<evidence type="ECO:0000259" key="1">
    <source>
        <dbReference type="PROSITE" id="PS50112"/>
    </source>
</evidence>
<dbReference type="Pfam" id="PF13487">
    <property type="entry name" value="HD_5"/>
    <property type="match status" value="1"/>
</dbReference>
<evidence type="ECO:0000313" key="4">
    <source>
        <dbReference type="EMBL" id="GEM45544.1"/>
    </source>
</evidence>
<proteinExistence type="predicted"/>
<dbReference type="InterPro" id="IPR029016">
    <property type="entry name" value="GAF-like_dom_sf"/>
</dbReference>
<accession>A0A511MY77</accession>
<reference evidence="4 5" key="1">
    <citation type="submission" date="2019-07" db="EMBL/GenBank/DDBJ databases">
        <title>Whole genome shotgun sequence of Deinococcus cellulosilyticus NBRC 106333.</title>
        <authorList>
            <person name="Hosoyama A."/>
            <person name="Uohara A."/>
            <person name="Ohji S."/>
            <person name="Ichikawa N."/>
        </authorList>
    </citation>
    <scope>NUCLEOTIDE SEQUENCE [LARGE SCALE GENOMIC DNA]</scope>
    <source>
        <strain evidence="4 5">NBRC 106333</strain>
    </source>
</reference>
<dbReference type="InterPro" id="IPR003607">
    <property type="entry name" value="HD/PDEase_dom"/>
</dbReference>
<dbReference type="InterPro" id="IPR035965">
    <property type="entry name" value="PAS-like_dom_sf"/>
</dbReference>
<dbReference type="PROSITE" id="PS50113">
    <property type="entry name" value="PAC"/>
    <property type="match status" value="1"/>
</dbReference>
<dbReference type="Proteomes" id="UP000321306">
    <property type="component" value="Unassembled WGS sequence"/>
</dbReference>
<dbReference type="PANTHER" id="PTHR45228">
    <property type="entry name" value="CYCLIC DI-GMP PHOSPHODIESTERASE TM_0186-RELATED"/>
    <property type="match status" value="1"/>
</dbReference>
<dbReference type="Gene3D" id="3.30.450.40">
    <property type="match status" value="1"/>
</dbReference>
<dbReference type="SUPFAM" id="SSF55785">
    <property type="entry name" value="PYP-like sensor domain (PAS domain)"/>
    <property type="match status" value="2"/>
</dbReference>
<dbReference type="Gene3D" id="1.10.3210.10">
    <property type="entry name" value="Hypothetical protein af1432"/>
    <property type="match status" value="1"/>
</dbReference>
<dbReference type="CDD" id="cd00077">
    <property type="entry name" value="HDc"/>
    <property type="match status" value="1"/>
</dbReference>
<dbReference type="SMART" id="SM00091">
    <property type="entry name" value="PAS"/>
    <property type="match status" value="2"/>
</dbReference>